<dbReference type="InterPro" id="IPR016181">
    <property type="entry name" value="Acyl_CoA_acyltransferase"/>
</dbReference>
<name>A0ABT5WYX4_9ENTE</name>
<dbReference type="InterPro" id="IPR000182">
    <property type="entry name" value="GNAT_dom"/>
</dbReference>
<dbReference type="Proteomes" id="UP001147148">
    <property type="component" value="Unassembled WGS sequence"/>
</dbReference>
<gene>
    <name evidence="2" type="ORF">OL233_01585</name>
</gene>
<evidence type="ECO:0000313" key="3">
    <source>
        <dbReference type="Proteomes" id="UP001147148"/>
    </source>
</evidence>
<dbReference type="Gene3D" id="3.40.630.30">
    <property type="match status" value="1"/>
</dbReference>
<proteinExistence type="predicted"/>
<dbReference type="SUPFAM" id="SSF55729">
    <property type="entry name" value="Acyl-CoA N-acyltransferases (Nat)"/>
    <property type="match status" value="1"/>
</dbReference>
<feature type="domain" description="N-acetyltransferase" evidence="1">
    <location>
        <begin position="1"/>
        <end position="150"/>
    </location>
</feature>
<organism evidence="2 3">
    <name type="scientific">Vagococcus proximus</name>
    <dbReference type="NCBI Taxonomy" id="2991417"/>
    <lineage>
        <taxon>Bacteria</taxon>
        <taxon>Bacillati</taxon>
        <taxon>Bacillota</taxon>
        <taxon>Bacilli</taxon>
        <taxon>Lactobacillales</taxon>
        <taxon>Enterococcaceae</taxon>
        <taxon>Vagococcus</taxon>
    </lineage>
</organism>
<reference evidence="2" key="1">
    <citation type="submission" date="2022-10" db="EMBL/GenBank/DDBJ databases">
        <title>Vagococcus sp. isolated from poultry meat.</title>
        <authorList>
            <person name="Johansson P."/>
            <person name="Bjorkroth J."/>
        </authorList>
    </citation>
    <scope>NUCLEOTIDE SEQUENCE</scope>
    <source>
        <strain evidence="2">PNs007</strain>
    </source>
</reference>
<evidence type="ECO:0000259" key="1">
    <source>
        <dbReference type="PROSITE" id="PS51186"/>
    </source>
</evidence>
<accession>A0ABT5WYX4</accession>
<dbReference type="RefSeq" id="WP_275470615.1">
    <property type="nucleotide sequence ID" value="NZ_JAPDSH010000001.1"/>
</dbReference>
<dbReference type="CDD" id="cd04301">
    <property type="entry name" value="NAT_SF"/>
    <property type="match status" value="1"/>
</dbReference>
<dbReference type="Pfam" id="PF13508">
    <property type="entry name" value="Acetyltransf_7"/>
    <property type="match status" value="1"/>
</dbReference>
<dbReference type="EMBL" id="JAPDSH010000001">
    <property type="protein sequence ID" value="MDF0478965.1"/>
    <property type="molecule type" value="Genomic_DNA"/>
</dbReference>
<comment type="caution">
    <text evidence="2">The sequence shown here is derived from an EMBL/GenBank/DDBJ whole genome shotgun (WGS) entry which is preliminary data.</text>
</comment>
<keyword evidence="3" id="KW-1185">Reference proteome</keyword>
<protein>
    <submittedName>
        <fullName evidence="2">GNAT family N-acetyltransferase</fullName>
    </submittedName>
</protein>
<dbReference type="PROSITE" id="PS51186">
    <property type="entry name" value="GNAT"/>
    <property type="match status" value="1"/>
</dbReference>
<evidence type="ECO:0000313" key="2">
    <source>
        <dbReference type="EMBL" id="MDF0478965.1"/>
    </source>
</evidence>
<sequence length="152" mass="17654">MTYKILNLDEDKSLHKKAAEWFSSKWNLDAAIYLESISSTELIPSWFVVLDEAKNKIVAGAGVISNDFHDRPDLTPNLCALYVEEDYRGKRISERLIDEIGHYLNSQGIETLYLITDHVGLYEKYGWEFNTMVKEDETEQSIRLYEKTLNLI</sequence>